<dbReference type="WBParaSite" id="PSAMB.scaffold631size45137.g7680.t1">
    <property type="protein sequence ID" value="PSAMB.scaffold631size45137.g7680.t1"/>
    <property type="gene ID" value="PSAMB.scaffold631size45137.g7680"/>
</dbReference>
<evidence type="ECO:0000259" key="2">
    <source>
        <dbReference type="PROSITE" id="PS51898"/>
    </source>
</evidence>
<evidence type="ECO:0000313" key="3">
    <source>
        <dbReference type="Proteomes" id="UP000887566"/>
    </source>
</evidence>
<feature type="domain" description="Tyr recombinase" evidence="2">
    <location>
        <begin position="116"/>
        <end position="264"/>
    </location>
</feature>
<dbReference type="GO" id="GO:0015074">
    <property type="term" value="P:DNA integration"/>
    <property type="evidence" value="ECO:0007669"/>
    <property type="project" value="InterPro"/>
</dbReference>
<evidence type="ECO:0000313" key="4">
    <source>
        <dbReference type="WBParaSite" id="PSAMB.scaffold631size45137.g7680.t1"/>
    </source>
</evidence>
<keyword evidence="1" id="KW-0233">DNA recombination</keyword>
<dbReference type="GO" id="GO:0003677">
    <property type="term" value="F:DNA binding"/>
    <property type="evidence" value="ECO:0007669"/>
    <property type="project" value="InterPro"/>
</dbReference>
<keyword evidence="3" id="KW-1185">Reference proteome</keyword>
<protein>
    <submittedName>
        <fullName evidence="4">Tyr recombinase domain-containing protein</fullName>
    </submittedName>
</protein>
<dbReference type="SUPFAM" id="SSF56349">
    <property type="entry name" value="DNA breaking-rejoining enzymes"/>
    <property type="match status" value="1"/>
</dbReference>
<name>A0A914X7C2_9BILA</name>
<dbReference type="PANTHER" id="PTHR34605:SF4">
    <property type="entry name" value="DNA ADENINE METHYLTRANSFERASE"/>
    <property type="match status" value="1"/>
</dbReference>
<organism evidence="3 4">
    <name type="scientific">Plectus sambesii</name>
    <dbReference type="NCBI Taxonomy" id="2011161"/>
    <lineage>
        <taxon>Eukaryota</taxon>
        <taxon>Metazoa</taxon>
        <taxon>Ecdysozoa</taxon>
        <taxon>Nematoda</taxon>
        <taxon>Chromadorea</taxon>
        <taxon>Plectida</taxon>
        <taxon>Plectina</taxon>
        <taxon>Plectoidea</taxon>
        <taxon>Plectidae</taxon>
        <taxon>Plectus</taxon>
    </lineage>
</organism>
<dbReference type="InterPro" id="IPR002104">
    <property type="entry name" value="Integrase_catalytic"/>
</dbReference>
<accession>A0A914X7C2</accession>
<reference evidence="4" key="1">
    <citation type="submission" date="2022-11" db="UniProtKB">
        <authorList>
            <consortium name="WormBaseParasite"/>
        </authorList>
    </citation>
    <scope>IDENTIFICATION</scope>
</reference>
<dbReference type="InterPro" id="IPR011010">
    <property type="entry name" value="DNA_brk_join_enz"/>
</dbReference>
<dbReference type="PROSITE" id="PS51898">
    <property type="entry name" value="TYR_RECOMBINASE"/>
    <property type="match status" value="1"/>
</dbReference>
<dbReference type="GO" id="GO:0006310">
    <property type="term" value="P:DNA recombination"/>
    <property type="evidence" value="ECO:0007669"/>
    <property type="project" value="UniProtKB-KW"/>
</dbReference>
<proteinExistence type="predicted"/>
<sequence>MQAAAANPAICPAPAQVQDLLRASKANRTETSYLVIITRFVAWRDAMLCGNSTLDRLTAIALFLATEHACMSSKTKVARSALVWYFDLIGCQANLERDPIPVAISQGSLRRAPPIVHHDKVTADEIKLIFQSFTGPSLPLSDHRIGMVLTLMFSAFLRVSEVVALERSDVKFDSSHVWLNIRKSKTDQLGKAECRPVARSGGPFCAVSNLERWLARVPQATFLFPCLSTVQSMAMKSMSVDLVRAELCRVLQGPVSRNSGYGLP</sequence>
<dbReference type="AlphaFoldDB" id="A0A914X7C2"/>
<evidence type="ECO:0000256" key="1">
    <source>
        <dbReference type="ARBA" id="ARBA00023172"/>
    </source>
</evidence>
<dbReference type="Proteomes" id="UP000887566">
    <property type="component" value="Unplaced"/>
</dbReference>
<dbReference type="PANTHER" id="PTHR34605">
    <property type="entry name" value="PHAGE_INTEGRASE DOMAIN-CONTAINING PROTEIN"/>
    <property type="match status" value="1"/>
</dbReference>
<dbReference type="Gene3D" id="1.10.443.10">
    <property type="entry name" value="Intergrase catalytic core"/>
    <property type="match status" value="1"/>
</dbReference>
<dbReference type="InterPro" id="IPR013762">
    <property type="entry name" value="Integrase-like_cat_sf"/>
</dbReference>
<dbReference type="InterPro" id="IPR052925">
    <property type="entry name" value="Phage_Integrase-like_Recomb"/>
</dbReference>